<dbReference type="Gene3D" id="2.130.10.10">
    <property type="entry name" value="YVTN repeat-like/Quinoprotein amine dehydrogenase"/>
    <property type="match status" value="1"/>
</dbReference>
<dbReference type="Pfam" id="PF12937">
    <property type="entry name" value="F-box-like"/>
    <property type="match status" value="1"/>
</dbReference>
<dbReference type="SUPFAM" id="SSF81383">
    <property type="entry name" value="F-box domain"/>
    <property type="match status" value="1"/>
</dbReference>
<name>A0A072NV73_9EURO</name>
<dbReference type="Pfam" id="PF25499">
    <property type="entry name" value="Beta-prop_pof12"/>
    <property type="match status" value="1"/>
</dbReference>
<accession>A0A072NV73</accession>
<evidence type="ECO:0000259" key="1">
    <source>
        <dbReference type="PROSITE" id="PS50181"/>
    </source>
</evidence>
<protein>
    <recommendedName>
        <fullName evidence="1">F-box domain-containing protein</fullName>
    </recommendedName>
</protein>
<dbReference type="STRING" id="1182545.A0A072NV73"/>
<dbReference type="HOGENOM" id="CLU_024462_1_0_1"/>
<dbReference type="RefSeq" id="XP_013253852.1">
    <property type="nucleotide sequence ID" value="XM_013398398.1"/>
</dbReference>
<dbReference type="Proteomes" id="UP000027920">
    <property type="component" value="Unassembled WGS sequence"/>
</dbReference>
<evidence type="ECO:0000313" key="3">
    <source>
        <dbReference type="Proteomes" id="UP000027920"/>
    </source>
</evidence>
<organism evidence="2 3">
    <name type="scientific">Exophiala aquamarina CBS 119918</name>
    <dbReference type="NCBI Taxonomy" id="1182545"/>
    <lineage>
        <taxon>Eukaryota</taxon>
        <taxon>Fungi</taxon>
        <taxon>Dikarya</taxon>
        <taxon>Ascomycota</taxon>
        <taxon>Pezizomycotina</taxon>
        <taxon>Eurotiomycetes</taxon>
        <taxon>Chaetothyriomycetidae</taxon>
        <taxon>Chaetothyriales</taxon>
        <taxon>Herpotrichiellaceae</taxon>
        <taxon>Exophiala</taxon>
    </lineage>
</organism>
<proteinExistence type="predicted"/>
<dbReference type="EMBL" id="AMGV01000025">
    <property type="protein sequence ID" value="KEF51262.1"/>
    <property type="molecule type" value="Genomic_DNA"/>
</dbReference>
<dbReference type="InterPro" id="IPR015943">
    <property type="entry name" value="WD40/YVTN_repeat-like_dom_sf"/>
</dbReference>
<gene>
    <name evidence="2" type="ORF">A1O9_12612</name>
</gene>
<feature type="domain" description="F-box" evidence="1">
    <location>
        <begin position="26"/>
        <end position="72"/>
    </location>
</feature>
<dbReference type="SMART" id="SM00256">
    <property type="entry name" value="FBOX"/>
    <property type="match status" value="1"/>
</dbReference>
<comment type="caution">
    <text evidence="2">The sequence shown here is derived from an EMBL/GenBank/DDBJ whole genome shotgun (WGS) entry which is preliminary data.</text>
</comment>
<dbReference type="InterPro" id="IPR036047">
    <property type="entry name" value="F-box-like_dom_sf"/>
</dbReference>
<keyword evidence="3" id="KW-1185">Reference proteome</keyword>
<sequence length="526" mass="58136">MPKRARTELDDAVDRNFVKKCRVGPRRSVSGLSDEILLRILSFLTFKDLLVAERVSARFRALATDREIWKARYYDAWVRSRVRRRTPIQQLYKAKQFAKPSQRLDYGQIPRLSAAADWKRLYKIRSNWDTGAARVREIEIAKAPSPPAVAKVHQNMVFTVDERAGLRAWSQNDGTRALRSQVKIRTSAQPTCMAVGTVGGETRVVLGFDDGGLSLYKFQSAQGFSVECSHTSLDGPLMAVTLAESHIMTISKTRFLSVYHTRSKEDSTVAGESLIPIARLQSDASFAPVSIALRKIPGAIIASIAYAFNRLQSGWCLGLQEIRLSNAGQVMNSRIASTIDTAVDAIKKDGHHWELTTRSTSSLPLPLHPQLTSAPTSLSYEHPFVVCSLSDNTLMSFLVLSNTDSLEIHTGRRLWGHTSGVCGVQVNGRGKVVSISSRGNEIRSWELEDVMTTVVPSRTSTAIKAVDGLAGVVAAMAQRRAGLGLALSEMEKEQALTRRWVGFDDEQVVILGDRGQSQIMALYDFT</sequence>
<reference evidence="2 3" key="1">
    <citation type="submission" date="2013-03" db="EMBL/GenBank/DDBJ databases">
        <title>The Genome Sequence of Exophiala aquamarina CBS 119918.</title>
        <authorList>
            <consortium name="The Broad Institute Genomics Platform"/>
            <person name="Cuomo C."/>
            <person name="de Hoog S."/>
            <person name="Gorbushina A."/>
            <person name="Walker B."/>
            <person name="Young S.K."/>
            <person name="Zeng Q."/>
            <person name="Gargeya S."/>
            <person name="Fitzgerald M."/>
            <person name="Haas B."/>
            <person name="Abouelleil A."/>
            <person name="Allen A.W."/>
            <person name="Alvarado L."/>
            <person name="Arachchi H.M."/>
            <person name="Berlin A.M."/>
            <person name="Chapman S.B."/>
            <person name="Gainer-Dewar J."/>
            <person name="Goldberg J."/>
            <person name="Griggs A."/>
            <person name="Gujja S."/>
            <person name="Hansen M."/>
            <person name="Howarth C."/>
            <person name="Imamovic A."/>
            <person name="Ireland A."/>
            <person name="Larimer J."/>
            <person name="McCowan C."/>
            <person name="Murphy C."/>
            <person name="Pearson M."/>
            <person name="Poon T.W."/>
            <person name="Priest M."/>
            <person name="Roberts A."/>
            <person name="Saif S."/>
            <person name="Shea T."/>
            <person name="Sisk P."/>
            <person name="Sykes S."/>
            <person name="Wortman J."/>
            <person name="Nusbaum C."/>
            <person name="Birren B."/>
        </authorList>
    </citation>
    <scope>NUCLEOTIDE SEQUENCE [LARGE SCALE GENOMIC DNA]</scope>
    <source>
        <strain evidence="2 3">CBS 119918</strain>
    </source>
</reference>
<dbReference type="SUPFAM" id="SSF50978">
    <property type="entry name" value="WD40 repeat-like"/>
    <property type="match status" value="1"/>
</dbReference>
<dbReference type="OrthoDB" id="3219396at2759"/>
<dbReference type="InterPro" id="IPR036322">
    <property type="entry name" value="WD40_repeat_dom_sf"/>
</dbReference>
<dbReference type="GeneID" id="25287506"/>
<evidence type="ECO:0000313" key="2">
    <source>
        <dbReference type="EMBL" id="KEF51262.1"/>
    </source>
</evidence>
<dbReference type="Gene3D" id="1.20.1280.50">
    <property type="match status" value="1"/>
</dbReference>
<dbReference type="AlphaFoldDB" id="A0A072NV73"/>
<dbReference type="VEuPathDB" id="FungiDB:A1O9_12612"/>
<dbReference type="InterPro" id="IPR001810">
    <property type="entry name" value="F-box_dom"/>
</dbReference>
<dbReference type="PROSITE" id="PS50181">
    <property type="entry name" value="FBOX"/>
    <property type="match status" value="1"/>
</dbReference>